<protein>
    <recommendedName>
        <fullName evidence="5">Importin N-terminal domain-containing protein</fullName>
    </recommendedName>
</protein>
<dbReference type="AlphaFoldDB" id="A0A1E3QYX6"/>
<gene>
    <name evidence="6" type="ORF">BABINDRAFT_159269</name>
</gene>
<dbReference type="SUPFAM" id="SSF48371">
    <property type="entry name" value="ARM repeat"/>
    <property type="match status" value="1"/>
</dbReference>
<dbReference type="Gene3D" id="1.25.10.10">
    <property type="entry name" value="Leucine-rich Repeat Variant"/>
    <property type="match status" value="1"/>
</dbReference>
<dbReference type="InterPro" id="IPR016024">
    <property type="entry name" value="ARM-type_fold"/>
</dbReference>
<evidence type="ECO:0000256" key="1">
    <source>
        <dbReference type="ARBA" id="ARBA00004123"/>
    </source>
</evidence>
<dbReference type="GO" id="GO:0031267">
    <property type="term" value="F:small GTPase binding"/>
    <property type="evidence" value="ECO:0007669"/>
    <property type="project" value="InterPro"/>
</dbReference>
<dbReference type="SMART" id="SM00913">
    <property type="entry name" value="IBN_N"/>
    <property type="match status" value="1"/>
</dbReference>
<evidence type="ECO:0000313" key="6">
    <source>
        <dbReference type="EMBL" id="ODQ82754.1"/>
    </source>
</evidence>
<accession>A0A1E3QYX6</accession>
<feature type="domain" description="Importin N-terminal" evidence="5">
    <location>
        <begin position="23"/>
        <end position="101"/>
    </location>
</feature>
<dbReference type="GO" id="GO:0000511">
    <property type="term" value="F:H2A-H2B histone complex chaperone activity"/>
    <property type="evidence" value="ECO:0007669"/>
    <property type="project" value="EnsemblFungi"/>
</dbReference>
<keyword evidence="7" id="KW-1185">Reference proteome</keyword>
<dbReference type="Pfam" id="PF03810">
    <property type="entry name" value="IBN_N"/>
    <property type="match status" value="1"/>
</dbReference>
<dbReference type="GO" id="GO:0006607">
    <property type="term" value="P:NLS-bearing protein import into nucleus"/>
    <property type="evidence" value="ECO:0007669"/>
    <property type="project" value="EnsemblFungi"/>
</dbReference>
<reference evidence="7" key="1">
    <citation type="submission" date="2016-05" db="EMBL/GenBank/DDBJ databases">
        <title>Comparative genomics of biotechnologically important yeasts.</title>
        <authorList>
            <consortium name="DOE Joint Genome Institute"/>
            <person name="Riley R."/>
            <person name="Haridas S."/>
            <person name="Wolfe K.H."/>
            <person name="Lopes M.R."/>
            <person name="Hittinger C.T."/>
            <person name="Goker M."/>
            <person name="Salamov A."/>
            <person name="Wisecaver J."/>
            <person name="Long T.M."/>
            <person name="Aerts A.L."/>
            <person name="Barry K."/>
            <person name="Choi C."/>
            <person name="Clum A."/>
            <person name="Coughlan A.Y."/>
            <person name="Deshpande S."/>
            <person name="Douglass A.P."/>
            <person name="Hanson S.J."/>
            <person name="Klenk H.-P."/>
            <person name="Labutti K."/>
            <person name="Lapidus A."/>
            <person name="Lindquist E."/>
            <person name="Lipzen A."/>
            <person name="Meier-Kolthoff J.P."/>
            <person name="Ohm R.A."/>
            <person name="Otillar R.P."/>
            <person name="Pangilinan J."/>
            <person name="Peng Y."/>
            <person name="Rokas A."/>
            <person name="Rosa C.A."/>
            <person name="Scheuner C."/>
            <person name="Sibirny A.A."/>
            <person name="Slot J.C."/>
            <person name="Stielow J.B."/>
            <person name="Sun H."/>
            <person name="Kurtzman C.P."/>
            <person name="Blackwell M."/>
            <person name="Grigoriev I.V."/>
            <person name="Jeffries T.W."/>
        </authorList>
    </citation>
    <scope>NUCLEOTIDE SEQUENCE [LARGE SCALE GENOMIC DNA]</scope>
    <source>
        <strain evidence="7">NRRL Y-12698</strain>
    </source>
</reference>
<dbReference type="GeneID" id="30145412"/>
<keyword evidence="2" id="KW-0813">Transport</keyword>
<evidence type="ECO:0000256" key="3">
    <source>
        <dbReference type="ARBA" id="ARBA00022927"/>
    </source>
</evidence>
<dbReference type="GO" id="GO:0005829">
    <property type="term" value="C:cytosol"/>
    <property type="evidence" value="ECO:0007669"/>
    <property type="project" value="TreeGrafter"/>
</dbReference>
<dbReference type="STRING" id="984486.A0A1E3QYX6"/>
<comment type="subcellular location">
    <subcellularLocation>
        <location evidence="1">Nucleus</location>
    </subcellularLocation>
</comment>
<dbReference type="RefSeq" id="XP_018988082.1">
    <property type="nucleotide sequence ID" value="XM_019127559.1"/>
</dbReference>
<dbReference type="PROSITE" id="PS50166">
    <property type="entry name" value="IMPORTIN_B_NT"/>
    <property type="match status" value="1"/>
</dbReference>
<keyword evidence="4" id="KW-0539">Nucleus</keyword>
<sequence>MESTLLQIIGHQTSADNELRQQAEQALQGLTRLDPSATALALSQLAADHALPVHVRQAALLHLKQLVPQYWSLGFESFVGPPVAQDAKQRIRAALLASTADTDSKIRSGAAYAIVQVAVVDYPDEWPELLDALYAQVAARADPRAMLGAVTVLHDLFDDLVTEEQFFEGGVGAAVIQHTMELLTSDTAVEIKVQVAKLYKVALRQLTGGDAQATPERKRAVELHVPQIVQLANVLIASTDADTHDLLLRAELYKILYIVVNNFKRLYPADGLVHSQQFTLRDLAELAGPYVRAVVLADGHADVSALASVVCEAIQFIGSIHHLHFSPENIPVLYDVLIQLSLYPNEAQVRYEADVNEFVTDRAGLSARFDLRDAINEYVSELNAADAAQMFHIALANPAPAVAHVPVWMVQEANLFVLEGLFANEDADLAHELVPLATLYDGIAGHLDAGFHPLVTSAAIAALPRFLHKFAPQLGVASFATKALATVLARAEVGDELVQAAAIVSLNAFALVLEDDGAVLPASAQAPIVRIITGLLEDAEDDTNGVLLEALTLAIAADARAAKPEVMDLIFAIAQRDPGNVQVMIDAKESLEALLEQVSGDVATYVAYCERGLPGLVQAVNHALTDSGDASRLVGSDPTLDEIPYTPTLSLNLELLGQFIAHAPADGVPASVFEYVFPVLTHILLRPLDDQILQVAAEAFIAFLENATALVQASEMDVVLRIVERFLSPEMSDSAAMDAGSLVVVLVEKYSAHLGPYLQQVLAAAARRLVCARELVTIENLVTVFCHLVLMSPKEAIDFLSTFTEDGRNGLELILPIWFLAFEVTRGYAKIRQNVLALGKIYALHDERVVQLQVNGEILPYSGDLIITRSMAAAMPTQYTRVSAAFKILTLLLGELAFQSQQPDPLDYAEEDGDDWEDVDEGVPNLEKLKEYAEDEGRESDGSLKEVLVQFFRECAATDLGGFSAWYAQFGDKEKKVLAEELF</sequence>
<dbReference type="GO" id="GO:0061608">
    <property type="term" value="F:nuclear import signal receptor activity"/>
    <property type="evidence" value="ECO:0007669"/>
    <property type="project" value="EnsemblFungi"/>
</dbReference>
<dbReference type="OrthoDB" id="431626at2759"/>
<evidence type="ECO:0000256" key="2">
    <source>
        <dbReference type="ARBA" id="ARBA00022448"/>
    </source>
</evidence>
<evidence type="ECO:0000313" key="7">
    <source>
        <dbReference type="Proteomes" id="UP000094336"/>
    </source>
</evidence>
<dbReference type="GO" id="GO:0005635">
    <property type="term" value="C:nuclear envelope"/>
    <property type="evidence" value="ECO:0007669"/>
    <property type="project" value="TreeGrafter"/>
</dbReference>
<organism evidence="6 7">
    <name type="scientific">Babjeviella inositovora NRRL Y-12698</name>
    <dbReference type="NCBI Taxonomy" id="984486"/>
    <lineage>
        <taxon>Eukaryota</taxon>
        <taxon>Fungi</taxon>
        <taxon>Dikarya</taxon>
        <taxon>Ascomycota</taxon>
        <taxon>Saccharomycotina</taxon>
        <taxon>Pichiomycetes</taxon>
        <taxon>Serinales incertae sedis</taxon>
        <taxon>Babjeviella</taxon>
    </lineage>
</organism>
<dbReference type="PANTHER" id="PTHR10997:SF9">
    <property type="entry name" value="IMPORTIN-9"/>
    <property type="match status" value="1"/>
</dbReference>
<dbReference type="InterPro" id="IPR011989">
    <property type="entry name" value="ARM-like"/>
</dbReference>
<dbReference type="InterPro" id="IPR001494">
    <property type="entry name" value="Importin-beta_N"/>
</dbReference>
<dbReference type="InterPro" id="IPR056840">
    <property type="entry name" value="HEAT_IPO9_central"/>
</dbReference>
<evidence type="ECO:0000259" key="5">
    <source>
        <dbReference type="PROSITE" id="PS50166"/>
    </source>
</evidence>
<name>A0A1E3QYX6_9ASCO</name>
<evidence type="ECO:0000256" key="4">
    <source>
        <dbReference type="ARBA" id="ARBA00023242"/>
    </source>
</evidence>
<dbReference type="Pfam" id="PF25018">
    <property type="entry name" value="HEAT_IPO9_c"/>
    <property type="match status" value="1"/>
</dbReference>
<proteinExistence type="predicted"/>
<dbReference type="PANTHER" id="PTHR10997">
    <property type="entry name" value="IMPORTIN-7, 8, 11"/>
    <property type="match status" value="1"/>
</dbReference>
<dbReference type="Proteomes" id="UP000094336">
    <property type="component" value="Unassembled WGS sequence"/>
</dbReference>
<dbReference type="GO" id="GO:0006334">
    <property type="term" value="P:nucleosome assembly"/>
    <property type="evidence" value="ECO:0007669"/>
    <property type="project" value="EnsemblFungi"/>
</dbReference>
<keyword evidence="3" id="KW-0653">Protein transport</keyword>
<dbReference type="EMBL" id="KV454426">
    <property type="protein sequence ID" value="ODQ82754.1"/>
    <property type="molecule type" value="Genomic_DNA"/>
</dbReference>